<dbReference type="Gene3D" id="3.10.450.50">
    <property type="match status" value="1"/>
</dbReference>
<protein>
    <recommendedName>
        <fullName evidence="4">SnoaL-like domain-containing protein</fullName>
    </recommendedName>
</protein>
<name>A0A5N5D4E0_9PEZI</name>
<feature type="chain" id="PRO_5024999705" description="SnoaL-like domain-containing protein" evidence="1">
    <location>
        <begin position="23"/>
        <end position="163"/>
    </location>
</feature>
<organism evidence="2 3">
    <name type="scientific">Lasiodiplodia theobromae</name>
    <dbReference type="NCBI Taxonomy" id="45133"/>
    <lineage>
        <taxon>Eukaryota</taxon>
        <taxon>Fungi</taxon>
        <taxon>Dikarya</taxon>
        <taxon>Ascomycota</taxon>
        <taxon>Pezizomycotina</taxon>
        <taxon>Dothideomycetes</taxon>
        <taxon>Dothideomycetes incertae sedis</taxon>
        <taxon>Botryosphaeriales</taxon>
        <taxon>Botryosphaeriaceae</taxon>
        <taxon>Lasiodiplodia</taxon>
    </lineage>
</organism>
<evidence type="ECO:0000313" key="2">
    <source>
        <dbReference type="EMBL" id="KAB2572593.1"/>
    </source>
</evidence>
<sequence length="163" mass="17687">MQIPTSTILCTLAGFLARTASAASIAQCDPIPNCPPHPTTIEQQRAVFTNFINMIYKGGNVTEAYLTYVSEDYIQHNPSVLSGRQNAIDAVQGFIDTGATFDVMHTAFDDGWGYVFSRVDFGGTAQPAAVVDVLRLNGSCIVEHWDVMQVKPANATNPLAMWS</sequence>
<evidence type="ECO:0000313" key="3">
    <source>
        <dbReference type="Proteomes" id="UP000325902"/>
    </source>
</evidence>
<dbReference type="AlphaFoldDB" id="A0A5N5D4E0"/>
<dbReference type="InterPro" id="IPR032710">
    <property type="entry name" value="NTF2-like_dom_sf"/>
</dbReference>
<proteinExistence type="predicted"/>
<dbReference type="SUPFAM" id="SSF54427">
    <property type="entry name" value="NTF2-like"/>
    <property type="match status" value="1"/>
</dbReference>
<accession>A0A5N5D4E0</accession>
<keyword evidence="3" id="KW-1185">Reference proteome</keyword>
<gene>
    <name evidence="2" type="ORF">DBV05_g8758</name>
</gene>
<dbReference type="OrthoDB" id="2820488at2759"/>
<evidence type="ECO:0008006" key="4">
    <source>
        <dbReference type="Google" id="ProtNLM"/>
    </source>
</evidence>
<evidence type="ECO:0000256" key="1">
    <source>
        <dbReference type="SAM" id="SignalP"/>
    </source>
</evidence>
<reference evidence="2 3" key="1">
    <citation type="journal article" date="2019" name="Sci. Rep.">
        <title>A multi-omics analysis of the grapevine pathogen Lasiodiplodia theobromae reveals that temperature affects the expression of virulence- and pathogenicity-related genes.</title>
        <authorList>
            <person name="Felix C."/>
            <person name="Meneses R."/>
            <person name="Goncalves M.F.M."/>
            <person name="Tilleman L."/>
            <person name="Duarte A.S."/>
            <person name="Jorrin-Novo J.V."/>
            <person name="Van de Peer Y."/>
            <person name="Deforce D."/>
            <person name="Van Nieuwerburgh F."/>
            <person name="Esteves A.C."/>
            <person name="Alves A."/>
        </authorList>
    </citation>
    <scope>NUCLEOTIDE SEQUENCE [LARGE SCALE GENOMIC DNA]</scope>
    <source>
        <strain evidence="2 3">LA-SOL3</strain>
    </source>
</reference>
<keyword evidence="1" id="KW-0732">Signal</keyword>
<feature type="signal peptide" evidence="1">
    <location>
        <begin position="1"/>
        <end position="22"/>
    </location>
</feature>
<dbReference type="Proteomes" id="UP000325902">
    <property type="component" value="Unassembled WGS sequence"/>
</dbReference>
<comment type="caution">
    <text evidence="2">The sequence shown here is derived from an EMBL/GenBank/DDBJ whole genome shotgun (WGS) entry which is preliminary data.</text>
</comment>
<dbReference type="EMBL" id="VCHE01000075">
    <property type="protein sequence ID" value="KAB2572593.1"/>
    <property type="molecule type" value="Genomic_DNA"/>
</dbReference>